<dbReference type="OrthoDB" id="2157866at2759"/>
<feature type="compositionally biased region" description="Basic and acidic residues" evidence="2">
    <location>
        <begin position="315"/>
        <end position="324"/>
    </location>
</feature>
<dbReference type="Pfam" id="PF00169">
    <property type="entry name" value="PH"/>
    <property type="match status" value="1"/>
</dbReference>
<dbReference type="CDD" id="cd00821">
    <property type="entry name" value="PH"/>
    <property type="match status" value="1"/>
</dbReference>
<keyword evidence="5" id="KW-1185">Reference proteome</keyword>
<gene>
    <name evidence="4" type="ORF">PHYEVI_LOCUS9838</name>
</gene>
<dbReference type="GO" id="GO:0001881">
    <property type="term" value="P:receptor recycling"/>
    <property type="evidence" value="ECO:0007669"/>
    <property type="project" value="TreeGrafter"/>
</dbReference>
<dbReference type="Proteomes" id="UP001153712">
    <property type="component" value="Chromosome 6"/>
</dbReference>
<feature type="compositionally biased region" description="Basic and acidic residues" evidence="2">
    <location>
        <begin position="398"/>
        <end position="411"/>
    </location>
</feature>
<feature type="compositionally biased region" description="Basic residues" evidence="2">
    <location>
        <begin position="305"/>
        <end position="314"/>
    </location>
</feature>
<evidence type="ECO:0000256" key="1">
    <source>
        <dbReference type="ARBA" id="ARBA00022553"/>
    </source>
</evidence>
<proteinExistence type="predicted"/>
<evidence type="ECO:0000259" key="3">
    <source>
        <dbReference type="PROSITE" id="PS50003"/>
    </source>
</evidence>
<feature type="compositionally biased region" description="Basic and acidic residues" evidence="2">
    <location>
        <begin position="153"/>
        <end position="176"/>
    </location>
</feature>
<dbReference type="SUPFAM" id="SSF50729">
    <property type="entry name" value="PH domain-like"/>
    <property type="match status" value="1"/>
</dbReference>
<feature type="region of interest" description="Disordered" evidence="2">
    <location>
        <begin position="392"/>
        <end position="448"/>
    </location>
</feature>
<evidence type="ECO:0000256" key="2">
    <source>
        <dbReference type="SAM" id="MobiDB-lite"/>
    </source>
</evidence>
<evidence type="ECO:0000313" key="4">
    <source>
        <dbReference type="EMBL" id="CAG9863552.1"/>
    </source>
</evidence>
<dbReference type="GO" id="GO:0055037">
    <property type="term" value="C:recycling endosome"/>
    <property type="evidence" value="ECO:0007669"/>
    <property type="project" value="TreeGrafter"/>
</dbReference>
<dbReference type="Gene3D" id="2.30.29.30">
    <property type="entry name" value="Pleckstrin-homology domain (PH domain)/Phosphotyrosine-binding domain (PTB)"/>
    <property type="match status" value="1"/>
</dbReference>
<dbReference type="GO" id="GO:0005829">
    <property type="term" value="C:cytosol"/>
    <property type="evidence" value="ECO:0007669"/>
    <property type="project" value="GOC"/>
</dbReference>
<protein>
    <recommendedName>
        <fullName evidence="3">PH domain-containing protein</fullName>
    </recommendedName>
</protein>
<dbReference type="InterPro" id="IPR011993">
    <property type="entry name" value="PH-like_dom_sf"/>
</dbReference>
<sequence>MEMRTKNCTKISGYLEKKGKRKMIGLYKKYWFVLEGGLLLYYRSKDDYETISPCKGTINLGPPCIVKPCPSIPGVFQLQTRTSTITLRAENRDEQTKWMQAIVSEVSPQKAVQRMSHFRYSLESVETPPHEDIIQRLQRMGAHSYSPLGRPPLDCKDSKSSEHLYEMVSRGEEEPPRSSTLPARRQRARPESMLVENVEYAGVGEKRPRKKVKSLFGRRDSKVEYLTVVNDCYAGVKKRELEEMIDHNENELVDGEDVNRSGEENAYSIPCFFDDEVRNEVLYEDIERNNVEYAEPTIVQEQVQGKKKNKKKQEKKAPVAEKPNKVKKQTSFIRRVWRIIEKKDEKKEPVQEIIKKDQIDKPPADDSSALRMLSELQNLLEQKMPVLTEKLATNTTRTKFDHTKQDPDKTKQPQLPSSTLTADNPRHPEPHQMAALPPKKLRKPPEQDKSLDEILHELDAQPTKGKENTVRRLIQRFSEPDFADGVVLRGRRAARKDDVDADELGRLLQELAKVTSAPVLAPGVTSSLNGASLNDEEFSRLLPMKQRRFSEPDYDVPRPHKSLTIMQRREMMSENVIGSTRFFGPILKPVDLIVANNRPCSPSQLHSITPDSLEMGEGSEYCKFVNRRSRIKEREEPDECSVENEIYAEPRSISSGVDRPGAQEAEYEEFVDSLEIYRNEISTNF</sequence>
<name>A0A9N9XSL6_PHYSR</name>
<dbReference type="GO" id="GO:0007032">
    <property type="term" value="P:endosome organization"/>
    <property type="evidence" value="ECO:0007669"/>
    <property type="project" value="TreeGrafter"/>
</dbReference>
<dbReference type="GO" id="GO:0005802">
    <property type="term" value="C:trans-Golgi network"/>
    <property type="evidence" value="ECO:0007669"/>
    <property type="project" value="TreeGrafter"/>
</dbReference>
<feature type="region of interest" description="Disordered" evidence="2">
    <location>
        <begin position="302"/>
        <end position="327"/>
    </location>
</feature>
<evidence type="ECO:0000313" key="5">
    <source>
        <dbReference type="Proteomes" id="UP001153712"/>
    </source>
</evidence>
<feature type="compositionally biased region" description="Polar residues" evidence="2">
    <location>
        <begin position="412"/>
        <end position="422"/>
    </location>
</feature>
<dbReference type="InterPro" id="IPR001849">
    <property type="entry name" value="PH_domain"/>
</dbReference>
<organism evidence="4 5">
    <name type="scientific">Phyllotreta striolata</name>
    <name type="common">Striped flea beetle</name>
    <name type="synonym">Crioceris striolata</name>
    <dbReference type="NCBI Taxonomy" id="444603"/>
    <lineage>
        <taxon>Eukaryota</taxon>
        <taxon>Metazoa</taxon>
        <taxon>Ecdysozoa</taxon>
        <taxon>Arthropoda</taxon>
        <taxon>Hexapoda</taxon>
        <taxon>Insecta</taxon>
        <taxon>Pterygota</taxon>
        <taxon>Neoptera</taxon>
        <taxon>Endopterygota</taxon>
        <taxon>Coleoptera</taxon>
        <taxon>Polyphaga</taxon>
        <taxon>Cucujiformia</taxon>
        <taxon>Chrysomeloidea</taxon>
        <taxon>Chrysomelidae</taxon>
        <taxon>Galerucinae</taxon>
        <taxon>Alticini</taxon>
        <taxon>Phyllotreta</taxon>
    </lineage>
</organism>
<keyword evidence="1" id="KW-0597">Phosphoprotein</keyword>
<dbReference type="InterPro" id="IPR045188">
    <property type="entry name" value="Boi1/Boi2-like"/>
</dbReference>
<dbReference type="EMBL" id="OU900099">
    <property type="protein sequence ID" value="CAG9863552.1"/>
    <property type="molecule type" value="Genomic_DNA"/>
</dbReference>
<dbReference type="SMART" id="SM00233">
    <property type="entry name" value="PH"/>
    <property type="match status" value="1"/>
</dbReference>
<dbReference type="PANTHER" id="PTHR22902">
    <property type="entry name" value="SESQUIPEDALIAN"/>
    <property type="match status" value="1"/>
</dbReference>
<feature type="compositionally biased region" description="Basic and acidic residues" evidence="2">
    <location>
        <begin position="347"/>
        <end position="364"/>
    </location>
</feature>
<dbReference type="GO" id="GO:0042147">
    <property type="term" value="P:retrograde transport, endosome to Golgi"/>
    <property type="evidence" value="ECO:0007669"/>
    <property type="project" value="TreeGrafter"/>
</dbReference>
<accession>A0A9N9XSL6</accession>
<dbReference type="PROSITE" id="PS50003">
    <property type="entry name" value="PH_DOMAIN"/>
    <property type="match status" value="1"/>
</dbReference>
<feature type="domain" description="PH" evidence="3">
    <location>
        <begin position="8"/>
        <end position="107"/>
    </location>
</feature>
<feature type="region of interest" description="Disordered" evidence="2">
    <location>
        <begin position="347"/>
        <end position="366"/>
    </location>
</feature>
<dbReference type="GO" id="GO:0005769">
    <property type="term" value="C:early endosome"/>
    <property type="evidence" value="ECO:0007669"/>
    <property type="project" value="TreeGrafter"/>
</dbReference>
<reference evidence="4" key="1">
    <citation type="submission" date="2022-01" db="EMBL/GenBank/DDBJ databases">
        <authorList>
            <person name="King R."/>
        </authorList>
    </citation>
    <scope>NUCLEOTIDE SEQUENCE</scope>
</reference>
<dbReference type="AlphaFoldDB" id="A0A9N9XSL6"/>
<dbReference type="PANTHER" id="PTHR22902:SF27">
    <property type="entry name" value="PLECKSTRIN HOMOLOGY DOMAIN-CONTAINING FAMILY A MEMBER 3"/>
    <property type="match status" value="1"/>
</dbReference>
<feature type="region of interest" description="Disordered" evidence="2">
    <location>
        <begin position="145"/>
        <end position="189"/>
    </location>
</feature>